<protein>
    <recommendedName>
        <fullName evidence="3">Phage portal protein</fullName>
    </recommendedName>
</protein>
<name>A0AAU6Q973_9DEIO</name>
<dbReference type="AlphaFoldDB" id="A0AAU6Q973"/>
<geneLocation type="plasmid" evidence="2">
    <name>p2</name>
</geneLocation>
<reference evidence="2" key="1">
    <citation type="submission" date="2024-03" db="EMBL/GenBank/DDBJ databases">
        <title>Deinococcus weizhi sp. nov., isolated from human skin.</title>
        <authorList>
            <person name="Wei Z."/>
            <person name="Tian F."/>
            <person name="Yang C."/>
            <person name="Xin L.T."/>
            <person name="Wen Z.J."/>
            <person name="Lan K.C."/>
            <person name="Yu L."/>
            <person name="Zhe W."/>
            <person name="Dan F.D."/>
            <person name="Jun W."/>
            <person name="Rui Z."/>
            <person name="Yong X.J."/>
            <person name="Ting Y."/>
            <person name="Wei X."/>
            <person name="Xu Z.G."/>
            <person name="Xin Z."/>
            <person name="Dong F.G."/>
            <person name="Ni X.M."/>
            <person name="Zheng M.G."/>
            <person name="Chun Y."/>
            <person name="Qian W.X."/>
        </authorList>
    </citation>
    <scope>NUCLEOTIDE SEQUENCE</scope>
    <source>
        <strain evidence="2">VB142</strain>
        <plasmid evidence="2">p2</plasmid>
    </source>
</reference>
<accession>A0AAU6Q973</accession>
<dbReference type="RefSeq" id="WP_339098294.1">
    <property type="nucleotide sequence ID" value="NZ_CP149785.1"/>
</dbReference>
<gene>
    <name evidence="2" type="ORF">WDJ50_18625</name>
</gene>
<evidence type="ECO:0000256" key="1">
    <source>
        <dbReference type="SAM" id="MobiDB-lite"/>
    </source>
</evidence>
<dbReference type="EMBL" id="CP149785">
    <property type="protein sequence ID" value="WYF46779.1"/>
    <property type="molecule type" value="Genomic_DNA"/>
</dbReference>
<evidence type="ECO:0000313" key="2">
    <source>
        <dbReference type="EMBL" id="WYF46779.1"/>
    </source>
</evidence>
<feature type="region of interest" description="Disordered" evidence="1">
    <location>
        <begin position="1"/>
        <end position="26"/>
    </location>
</feature>
<evidence type="ECO:0008006" key="3">
    <source>
        <dbReference type="Google" id="ProtNLM"/>
    </source>
</evidence>
<proteinExistence type="predicted"/>
<organism evidence="2">
    <name type="scientific">Deinococcus sp. VB142</name>
    <dbReference type="NCBI Taxonomy" id="3112952"/>
    <lineage>
        <taxon>Bacteria</taxon>
        <taxon>Thermotogati</taxon>
        <taxon>Deinococcota</taxon>
        <taxon>Deinococci</taxon>
        <taxon>Deinococcales</taxon>
        <taxon>Deinococcaceae</taxon>
        <taxon>Deinococcus</taxon>
    </lineage>
</organism>
<sequence>MSLISRLRATFSRRPPTPPPKPAPQRVNLAATAASRVRARLPNSRTSQEPMTLAGLLGWYEDRLDGYPADSRSRIVRVLRALADSDEDVQGTLRDLRSLCGAGFSFDFQGSKASIKAAQKEMDIFLSRLYPEGGGLSGLIANQIGEIALTGASSLEWYPERNRRGVAGVAVVPAEEVRIRRDETTGELIHEQWGMFGGQVTLHPRTYAYMALTTQGRNPHGVPLFVASLASLERKRQLLEAEQRVINLMARSALVKASVPKPTPQELGLLSVNDPLYVDALAAYYGEVADLIVASSENGLYVGPNGVEIDVVPVTQTAGGAAEITRGNQHRVWNGLGTLPFLRGEMDSTTQALSQVTIPIVHAQAVMIQQTLARALEFGLNLHLQLCGIPAQVFVLFAPPKSPFLLDEATALLRKAEAHTKLAALFGPAWAQAAMREFDVVEGDAARAPAWWNPGAAGTAPPPDPGGTP</sequence>
<keyword evidence="2" id="KW-0614">Plasmid</keyword>